<gene>
    <name evidence="1" type="ORF">BGTH12_LOCUS7285</name>
</gene>
<reference evidence="1" key="1">
    <citation type="submission" date="2020-10" db="EMBL/GenBank/DDBJ databases">
        <authorList>
            <person name="Muller C M."/>
        </authorList>
    </citation>
    <scope>NUCLEOTIDE SEQUENCE</scope>
    <source>
        <strain evidence="1">THUN-12</strain>
    </source>
</reference>
<accession>A0A9W4GHS7</accession>
<evidence type="ECO:0000313" key="1">
    <source>
        <dbReference type="EMBL" id="CAD6505927.1"/>
    </source>
</evidence>
<organism evidence="1 2">
    <name type="scientific">Blumeria graminis f. sp. triticale</name>
    <dbReference type="NCBI Taxonomy" id="1689686"/>
    <lineage>
        <taxon>Eukaryota</taxon>
        <taxon>Fungi</taxon>
        <taxon>Dikarya</taxon>
        <taxon>Ascomycota</taxon>
        <taxon>Pezizomycotina</taxon>
        <taxon>Leotiomycetes</taxon>
        <taxon>Erysiphales</taxon>
        <taxon>Erysiphaceae</taxon>
        <taxon>Blumeria</taxon>
    </lineage>
</organism>
<name>A0A9W4GHS7_BLUGR</name>
<dbReference type="AlphaFoldDB" id="A0A9W4GHS7"/>
<comment type="caution">
    <text evidence="1">The sequence shown here is derived from an EMBL/GenBank/DDBJ whole genome shotgun (WGS) entry which is preliminary data.</text>
</comment>
<protein>
    <submittedName>
        <fullName evidence="1">BgTH12-06859</fullName>
    </submittedName>
</protein>
<dbReference type="Proteomes" id="UP000683417">
    <property type="component" value="Unassembled WGS sequence"/>
</dbReference>
<sequence>MSSIPVSVHVVINSLTVHSLLKKASINVSDAAKLATSTVQKLSPLKDS</sequence>
<dbReference type="EMBL" id="CAJHIT010000010">
    <property type="protein sequence ID" value="CAD6505927.1"/>
    <property type="molecule type" value="Genomic_DNA"/>
</dbReference>
<evidence type="ECO:0000313" key="2">
    <source>
        <dbReference type="Proteomes" id="UP000683417"/>
    </source>
</evidence>
<proteinExistence type="predicted"/>